<sequence>MCKLSEGVVPTRPLISEPPPVTGLISDLSSDNNPNYAISGKADNNVFQNQPSGAGLVKVLSSLALMSCHPRLPSVQYRSAQLKHEQVMVDIKGQGERTGKPMTKADKGKILLAMELRSKTEQLNVIAKTYDDEQAQEIQNGHALQRDFPSKQPEPCTHRSEDNRFQTLPPSCVPQSSPLCPSALSYMAPLGQQQQGLASSLDLSAPISPQDEANPLRPLGAEYLDKLVKKFPTFDPVPGQPNDTETFLADIEDALDGYPNATGSDRVYLLKRMSNRHVTRFIRLQQQHVLNDYTKLATALKLEFSGSATRKHDSSLANTVKQARNEHPQAYYHRLRSAYFGLLTETGMEELLPFKQMFLSNMYPTFITYLGPAAHVGLPILQLRELASTAFEASKVHNAKSPDHSVLKFNQEHSLQLEGALSGIGASRDDAQQQFLPRNHDSNNLRGRNNCKVRSHQHDYRYNRPVYHTGRKGSPVDL</sequence>
<reference evidence="2" key="1">
    <citation type="submission" date="2025-08" db="UniProtKB">
        <authorList>
            <consortium name="Ensembl"/>
        </authorList>
    </citation>
    <scope>IDENTIFICATION</scope>
</reference>
<dbReference type="Ensembl" id="ENSSTUT00000039138.1">
    <property type="protein sequence ID" value="ENSSTUP00000037456.1"/>
    <property type="gene ID" value="ENSSTUG00000015961.1"/>
</dbReference>
<feature type="region of interest" description="Disordered" evidence="1">
    <location>
        <begin position="435"/>
        <end position="478"/>
    </location>
</feature>
<dbReference type="Proteomes" id="UP000472277">
    <property type="component" value="Chromosome 10"/>
</dbReference>
<dbReference type="AlphaFoldDB" id="A0A673YRT8"/>
<dbReference type="GeneTree" id="ENSGT01150000289799"/>
<evidence type="ECO:0000313" key="3">
    <source>
        <dbReference type="Proteomes" id="UP000472277"/>
    </source>
</evidence>
<protein>
    <submittedName>
        <fullName evidence="2">Uncharacterized protein</fullName>
    </submittedName>
</protein>
<proteinExistence type="predicted"/>
<reference evidence="2" key="2">
    <citation type="submission" date="2025-09" db="UniProtKB">
        <authorList>
            <consortium name="Ensembl"/>
        </authorList>
    </citation>
    <scope>IDENTIFICATION</scope>
</reference>
<evidence type="ECO:0000256" key="1">
    <source>
        <dbReference type="SAM" id="MobiDB-lite"/>
    </source>
</evidence>
<accession>A0A673YRT8</accession>
<evidence type="ECO:0000313" key="2">
    <source>
        <dbReference type="Ensembl" id="ENSSTUP00000037456.1"/>
    </source>
</evidence>
<feature type="region of interest" description="Disordered" evidence="1">
    <location>
        <begin position="142"/>
        <end position="163"/>
    </location>
</feature>
<organism evidence="2 3">
    <name type="scientific">Salmo trutta</name>
    <name type="common">Brown trout</name>
    <dbReference type="NCBI Taxonomy" id="8032"/>
    <lineage>
        <taxon>Eukaryota</taxon>
        <taxon>Metazoa</taxon>
        <taxon>Chordata</taxon>
        <taxon>Craniata</taxon>
        <taxon>Vertebrata</taxon>
        <taxon>Euteleostomi</taxon>
        <taxon>Actinopterygii</taxon>
        <taxon>Neopterygii</taxon>
        <taxon>Teleostei</taxon>
        <taxon>Protacanthopterygii</taxon>
        <taxon>Salmoniformes</taxon>
        <taxon>Salmonidae</taxon>
        <taxon>Salmoninae</taxon>
        <taxon>Salmo</taxon>
    </lineage>
</organism>
<dbReference type="InParanoid" id="A0A673YRT8"/>
<name>A0A673YRT8_SALTR</name>
<keyword evidence="3" id="KW-1185">Reference proteome</keyword>